<dbReference type="AlphaFoldDB" id="A0ABD5QXX2"/>
<reference evidence="2 3" key="1">
    <citation type="journal article" date="2019" name="Int. J. Syst. Evol. Microbiol.">
        <title>The Global Catalogue of Microorganisms (GCM) 10K type strain sequencing project: providing services to taxonomists for standard genome sequencing and annotation.</title>
        <authorList>
            <consortium name="The Broad Institute Genomics Platform"/>
            <consortium name="The Broad Institute Genome Sequencing Center for Infectious Disease"/>
            <person name="Wu L."/>
            <person name="Ma J."/>
        </authorList>
    </citation>
    <scope>NUCLEOTIDE SEQUENCE [LARGE SCALE GENOMIC DNA]</scope>
    <source>
        <strain evidence="2 3">CGMCC 1.12124</strain>
    </source>
</reference>
<gene>
    <name evidence="2" type="ORF">ACFPM1_01705</name>
</gene>
<accession>A0ABD5QXX2</accession>
<dbReference type="RefSeq" id="WP_256410841.1">
    <property type="nucleotide sequence ID" value="NZ_JANHDM010000002.1"/>
</dbReference>
<sequence>MTRDARGDAGDRDDRPADASDANGDARNEAVDAAFEAGVALFNAGHVLAARDRWEAALNAVVDQDGSDVAAGGNDDATDAAAECEGEDERVLRGLLAVATAADRARGGERSDAAEHGTRAVTLLGGVGGGYRGLVLEPVREWCRELADALETPDAASTSPDEPGPEPPTLRIDGVAVGFEDLDLAATLAAAPALAAAVDAGDEETLSSAARLAREERGTGRTRVTELVFAYLRRPEARPQIAARIADHVDRDRRERRDVSGLFE</sequence>
<dbReference type="EMBL" id="JBHSKY010000002">
    <property type="protein sequence ID" value="MFC5277487.1"/>
    <property type="molecule type" value="Genomic_DNA"/>
</dbReference>
<keyword evidence="3" id="KW-1185">Reference proteome</keyword>
<feature type="region of interest" description="Disordered" evidence="1">
    <location>
        <begin position="1"/>
        <end position="27"/>
    </location>
</feature>
<name>A0ABD5QXX2_9EURY</name>
<dbReference type="InterPro" id="IPR023203">
    <property type="entry name" value="TTHA0068_sf"/>
</dbReference>
<organism evidence="2 3">
    <name type="scientific">Halorubrum rubrum</name>
    <dbReference type="NCBI Taxonomy" id="1126240"/>
    <lineage>
        <taxon>Archaea</taxon>
        <taxon>Methanobacteriati</taxon>
        <taxon>Methanobacteriota</taxon>
        <taxon>Stenosarchaea group</taxon>
        <taxon>Halobacteria</taxon>
        <taxon>Halobacteriales</taxon>
        <taxon>Haloferacaceae</taxon>
        <taxon>Halorubrum</taxon>
    </lineage>
</organism>
<evidence type="ECO:0000313" key="3">
    <source>
        <dbReference type="Proteomes" id="UP001596118"/>
    </source>
</evidence>
<comment type="caution">
    <text evidence="2">The sequence shown here is derived from an EMBL/GenBank/DDBJ whole genome shotgun (WGS) entry which is preliminary data.</text>
</comment>
<evidence type="ECO:0000256" key="1">
    <source>
        <dbReference type="SAM" id="MobiDB-lite"/>
    </source>
</evidence>
<protein>
    <submittedName>
        <fullName evidence="2">DUF309 domain-containing protein</fullName>
    </submittedName>
</protein>
<proteinExistence type="predicted"/>
<dbReference type="Gene3D" id="1.10.3450.10">
    <property type="entry name" value="TTHA0068-like"/>
    <property type="match status" value="1"/>
</dbReference>
<evidence type="ECO:0000313" key="2">
    <source>
        <dbReference type="EMBL" id="MFC5277487.1"/>
    </source>
</evidence>
<dbReference type="SUPFAM" id="SSF140663">
    <property type="entry name" value="TTHA0068-like"/>
    <property type="match status" value="1"/>
</dbReference>
<dbReference type="Proteomes" id="UP001596118">
    <property type="component" value="Unassembled WGS sequence"/>
</dbReference>